<feature type="transmembrane region" description="Helical" evidence="1">
    <location>
        <begin position="39"/>
        <end position="56"/>
    </location>
</feature>
<keyword evidence="1" id="KW-0472">Membrane</keyword>
<dbReference type="EMBL" id="VJZC01000925">
    <property type="protein sequence ID" value="MPY64768.1"/>
    <property type="molecule type" value="Genomic_DNA"/>
</dbReference>
<protein>
    <submittedName>
        <fullName evidence="2">Uncharacterized protein</fullName>
    </submittedName>
</protein>
<accession>A0A5N8Y034</accession>
<dbReference type="RefSeq" id="WP_152778332.1">
    <property type="nucleotide sequence ID" value="NZ_VJZC01000925.1"/>
</dbReference>
<keyword evidence="3" id="KW-1185">Reference proteome</keyword>
<name>A0A5N8Y034_9ACTN</name>
<evidence type="ECO:0000256" key="1">
    <source>
        <dbReference type="SAM" id="Phobius"/>
    </source>
</evidence>
<keyword evidence="1" id="KW-0812">Transmembrane</keyword>
<dbReference type="Proteomes" id="UP000400924">
    <property type="component" value="Unassembled WGS sequence"/>
</dbReference>
<feature type="transmembrane region" description="Helical" evidence="1">
    <location>
        <begin position="12"/>
        <end position="33"/>
    </location>
</feature>
<comment type="caution">
    <text evidence="2">The sequence shown here is derived from an EMBL/GenBank/DDBJ whole genome shotgun (WGS) entry which is preliminary data.</text>
</comment>
<organism evidence="2 3">
    <name type="scientific">Streptomyces spongiae</name>
    <dbReference type="NCBI Taxonomy" id="565072"/>
    <lineage>
        <taxon>Bacteria</taxon>
        <taxon>Bacillati</taxon>
        <taxon>Actinomycetota</taxon>
        <taxon>Actinomycetes</taxon>
        <taxon>Kitasatosporales</taxon>
        <taxon>Streptomycetaceae</taxon>
        <taxon>Streptomyces</taxon>
    </lineage>
</organism>
<evidence type="ECO:0000313" key="3">
    <source>
        <dbReference type="Proteomes" id="UP000400924"/>
    </source>
</evidence>
<dbReference type="OrthoDB" id="4252078at2"/>
<proteinExistence type="predicted"/>
<gene>
    <name evidence="2" type="ORF">FNH08_48760</name>
</gene>
<reference evidence="2 3" key="1">
    <citation type="submission" date="2019-07" db="EMBL/GenBank/DDBJ databases">
        <title>New species of Amycolatopsis and Streptomyces.</title>
        <authorList>
            <person name="Duangmal K."/>
            <person name="Teo W.F.A."/>
            <person name="Lipun K."/>
        </authorList>
    </citation>
    <scope>NUCLEOTIDE SEQUENCE [LARGE SCALE GENOMIC DNA]</scope>
    <source>
        <strain evidence="2 3">NBRC 106415</strain>
    </source>
</reference>
<sequence>MSPLSPQAQSAAMWALAVGVNTATVCAGLLWGWDAFVQFLLPAVGSVVGASLVSYSRRS</sequence>
<keyword evidence="1" id="KW-1133">Transmembrane helix</keyword>
<dbReference type="AlphaFoldDB" id="A0A5N8Y034"/>
<evidence type="ECO:0000313" key="2">
    <source>
        <dbReference type="EMBL" id="MPY64768.1"/>
    </source>
</evidence>